<dbReference type="GO" id="GO:0004177">
    <property type="term" value="F:aminopeptidase activity"/>
    <property type="evidence" value="ECO:0007669"/>
    <property type="project" value="UniProtKB-KW"/>
</dbReference>
<dbReference type="Pfam" id="PF10023">
    <property type="entry name" value="Aminopep"/>
    <property type="match status" value="1"/>
</dbReference>
<evidence type="ECO:0000313" key="2">
    <source>
        <dbReference type="Proteomes" id="UP000295357"/>
    </source>
</evidence>
<dbReference type="RefSeq" id="WP_133603351.1">
    <property type="nucleotide sequence ID" value="NZ_JAUFPJ010000006.1"/>
</dbReference>
<keyword evidence="1" id="KW-0031">Aminopeptidase</keyword>
<name>A0A4R6N7V7_9BURK</name>
<accession>A0A4R6N7V7</accession>
<proteinExistence type="predicted"/>
<sequence length="353" mass="39179">MKRASRALRVGLAGLAGLSALLLSGCAQIGYLGQAASGHLRLVGAAQPVERLLQDPALAPELRERLRLSQRIRDFASRELALPDNASYRRYADLGRGAAVWNVVAAPELGLQLKTWCYPVMGCAGYRGFFERAEAEAFAAALRREEGLDVLVYGVPAYSTLGWSWLFGGDPLLNTFIHYPEGELARLVFHELAHQVAYAADDTEFNEAFATAVERLGVQAWLAAEGDAAAREQYRRHQERRERFRALTQDYRAQLQTLYAGPLDEAAKRAAKAELFARLRAEPELQPAYAGWLAGANNASLAIQAAYLGLVPDFEALFERCGRDWPRFYAEVRRLADLPKAQRRQQLSTRSSP</sequence>
<reference evidence="1 2" key="1">
    <citation type="submission" date="2019-03" db="EMBL/GenBank/DDBJ databases">
        <title>Genomic Encyclopedia of Type Strains, Phase IV (KMG-IV): sequencing the most valuable type-strain genomes for metagenomic binning, comparative biology and taxonomic classification.</title>
        <authorList>
            <person name="Goeker M."/>
        </authorList>
    </citation>
    <scope>NUCLEOTIDE SEQUENCE [LARGE SCALE GENOMIC DNA]</scope>
    <source>
        <strain evidence="1 2">DSM 25082</strain>
    </source>
</reference>
<dbReference type="OrthoDB" id="357991at2"/>
<comment type="caution">
    <text evidence="1">The sequence shown here is derived from an EMBL/GenBank/DDBJ whole genome shotgun (WGS) entry which is preliminary data.</text>
</comment>
<keyword evidence="1" id="KW-0378">Hydrolase</keyword>
<dbReference type="PROSITE" id="PS51257">
    <property type="entry name" value="PROKAR_LIPOPROTEIN"/>
    <property type="match status" value="1"/>
</dbReference>
<dbReference type="InterPro" id="IPR014553">
    <property type="entry name" value="Aminopept"/>
</dbReference>
<dbReference type="PIRSF" id="PIRSF029285">
    <property type="entry name" value="Aminopept"/>
    <property type="match status" value="1"/>
</dbReference>
<organism evidence="1 2">
    <name type="scientific">Roseateles asaccharophilus</name>
    <dbReference type="NCBI Taxonomy" id="582607"/>
    <lineage>
        <taxon>Bacteria</taxon>
        <taxon>Pseudomonadati</taxon>
        <taxon>Pseudomonadota</taxon>
        <taxon>Betaproteobacteria</taxon>
        <taxon>Burkholderiales</taxon>
        <taxon>Sphaerotilaceae</taxon>
        <taxon>Roseateles</taxon>
    </lineage>
</organism>
<keyword evidence="2" id="KW-1185">Reference proteome</keyword>
<evidence type="ECO:0000313" key="1">
    <source>
        <dbReference type="EMBL" id="TDP11459.1"/>
    </source>
</evidence>
<keyword evidence="1" id="KW-0645">Protease</keyword>
<dbReference type="AlphaFoldDB" id="A0A4R6N7V7"/>
<gene>
    <name evidence="1" type="ORF">DFR39_103390</name>
</gene>
<dbReference type="Proteomes" id="UP000295357">
    <property type="component" value="Unassembled WGS sequence"/>
</dbReference>
<protein>
    <submittedName>
        <fullName evidence="1">Putative aminopeptidase</fullName>
    </submittedName>
</protein>
<dbReference type="EMBL" id="SNXE01000003">
    <property type="protein sequence ID" value="TDP11459.1"/>
    <property type="molecule type" value="Genomic_DNA"/>
</dbReference>